<dbReference type="SUPFAM" id="SSF48179">
    <property type="entry name" value="6-phosphogluconate dehydrogenase C-terminal domain-like"/>
    <property type="match status" value="1"/>
</dbReference>
<protein>
    <recommendedName>
        <fullName evidence="3">3-hydroxybutyryl-CoA dehydrogenase</fullName>
    </recommendedName>
</protein>
<proteinExistence type="predicted"/>
<keyword evidence="2" id="KW-1185">Reference proteome</keyword>
<dbReference type="EMBL" id="MBRJ01000004">
    <property type="protein sequence ID" value="OHX50659.1"/>
    <property type="molecule type" value="Genomic_DNA"/>
</dbReference>
<evidence type="ECO:0000313" key="1">
    <source>
        <dbReference type="EMBL" id="OHX50659.1"/>
    </source>
</evidence>
<sequence length="63" mass="7001">MSGIVVMEQLQPAIASGVKEYPTLISKVEAGKFGVKNGEGFFTYPNGSMDDYIFERDEKLTCY</sequence>
<dbReference type="InterPro" id="IPR013328">
    <property type="entry name" value="6PGD_dom2"/>
</dbReference>
<accession>A0ABX3CZ89</accession>
<dbReference type="Gene3D" id="1.10.1040.10">
    <property type="entry name" value="N-(1-d-carboxylethyl)-l-norvaline Dehydrogenase, domain 2"/>
    <property type="match status" value="1"/>
</dbReference>
<dbReference type="InterPro" id="IPR008927">
    <property type="entry name" value="6-PGluconate_DH-like_C_sf"/>
</dbReference>
<name>A0ABX3CZ89_9BACI</name>
<evidence type="ECO:0000313" key="2">
    <source>
        <dbReference type="Proteomes" id="UP000180194"/>
    </source>
</evidence>
<dbReference type="Proteomes" id="UP000180194">
    <property type="component" value="Unassembled WGS sequence"/>
</dbReference>
<comment type="caution">
    <text evidence="1">The sequence shown here is derived from an EMBL/GenBank/DDBJ whole genome shotgun (WGS) entry which is preliminary data.</text>
</comment>
<reference evidence="1 2" key="1">
    <citation type="submission" date="2016-07" db="EMBL/GenBank/DDBJ databases">
        <title>Bacillus oceanisediminis whole genome.</title>
        <authorList>
            <person name="Pal Y."/>
            <person name="Verma A."/>
            <person name="Mual P."/>
            <person name="Srinivasan K."/>
        </authorList>
    </citation>
    <scope>NUCLEOTIDE SEQUENCE [LARGE SCALE GENOMIC DNA]</scope>
    <source>
        <strain evidence="1 2">Bhandara28</strain>
    </source>
</reference>
<organism evidence="1 2">
    <name type="scientific">Cytobacillus oceanisediminis</name>
    <dbReference type="NCBI Taxonomy" id="665099"/>
    <lineage>
        <taxon>Bacteria</taxon>
        <taxon>Bacillati</taxon>
        <taxon>Bacillota</taxon>
        <taxon>Bacilli</taxon>
        <taxon>Bacillales</taxon>
        <taxon>Bacillaceae</taxon>
        <taxon>Cytobacillus</taxon>
    </lineage>
</organism>
<dbReference type="RefSeq" id="WP_071155411.1">
    <property type="nucleotide sequence ID" value="NZ_MBRJ01000004.1"/>
</dbReference>
<gene>
    <name evidence="1" type="ORF">BBV17_06465</name>
</gene>
<evidence type="ECO:0008006" key="3">
    <source>
        <dbReference type="Google" id="ProtNLM"/>
    </source>
</evidence>